<feature type="chain" id="PRO_5044921187" description="Arginine biosynthesis bifunctional protein ArgJ alpha chain" evidence="6">
    <location>
        <begin position="1"/>
        <end position="179"/>
    </location>
</feature>
<feature type="binding site" evidence="6">
    <location>
        <position position="259"/>
    </location>
    <ligand>
        <name>substrate</name>
    </ligand>
</feature>
<comment type="similarity">
    <text evidence="1 6">Belongs to the ArgJ family.</text>
</comment>
<keyword evidence="6" id="KW-0963">Cytoplasm</keyword>
<comment type="function">
    <text evidence="6">Catalyzes two activities which are involved in the cyclic version of arginine biosynthesis: the synthesis of N-acetylglutamate from glutamate and acetyl-CoA as the acetyl donor, and of ornithine by transacetylation between N(2)-acetylornithine and glutamate.</text>
</comment>
<feature type="site" description="Involved in the stabilization of negative charge on the oxyanion by the formation of the oxyanion hole" evidence="6">
    <location>
        <position position="111"/>
    </location>
</feature>
<comment type="catalytic activity">
    <reaction evidence="6">
        <text>L-glutamate + acetyl-CoA = N-acetyl-L-glutamate + CoA + H(+)</text>
        <dbReference type="Rhea" id="RHEA:24292"/>
        <dbReference type="ChEBI" id="CHEBI:15378"/>
        <dbReference type="ChEBI" id="CHEBI:29985"/>
        <dbReference type="ChEBI" id="CHEBI:44337"/>
        <dbReference type="ChEBI" id="CHEBI:57287"/>
        <dbReference type="ChEBI" id="CHEBI:57288"/>
        <dbReference type="EC" id="2.3.1.1"/>
    </reaction>
</comment>
<feature type="binding site" evidence="6">
    <location>
        <position position="180"/>
    </location>
    <ligand>
        <name>substrate</name>
    </ligand>
</feature>
<keyword evidence="3 6" id="KW-0808">Transferase</keyword>
<feature type="binding site" evidence="6">
    <location>
        <position position="382"/>
    </location>
    <ligand>
        <name>substrate</name>
    </ligand>
</feature>
<dbReference type="PANTHER" id="PTHR23100:SF0">
    <property type="entry name" value="ARGININE BIOSYNTHESIS BIFUNCTIONAL PROTEIN ARGJ, MITOCHONDRIAL"/>
    <property type="match status" value="1"/>
</dbReference>
<dbReference type="InterPro" id="IPR002813">
    <property type="entry name" value="Arg_biosynth_ArgJ"/>
</dbReference>
<protein>
    <recommendedName>
        <fullName evidence="6">Arginine biosynthesis bifunctional protein ArgJ</fullName>
    </recommendedName>
    <domain>
        <recommendedName>
            <fullName evidence="6">Glutamate N-acetyltransferase</fullName>
            <ecNumber evidence="6">2.3.1.35</ecNumber>
        </recommendedName>
        <alternativeName>
            <fullName evidence="6">Ornithine acetyltransferase</fullName>
            <shortName evidence="6">OATase</shortName>
        </alternativeName>
        <alternativeName>
            <fullName evidence="6">Ornithine transacetylase</fullName>
        </alternativeName>
    </domain>
    <domain>
        <recommendedName>
            <fullName evidence="6">Amino-acid acetyltransferase</fullName>
            <ecNumber evidence="6">2.3.1.1</ecNumber>
        </recommendedName>
        <alternativeName>
            <fullName evidence="6">N-acetylglutamate synthase</fullName>
            <shortName evidence="6">AGSase</shortName>
        </alternativeName>
    </domain>
    <component>
        <recommendedName>
            <fullName evidence="6">Arginine biosynthesis bifunctional protein ArgJ alpha chain</fullName>
        </recommendedName>
    </component>
    <component>
        <recommendedName>
            <fullName evidence="6">Arginine biosynthesis bifunctional protein ArgJ beta chain</fullName>
        </recommendedName>
    </component>
</protein>
<evidence type="ECO:0000313" key="7">
    <source>
        <dbReference type="EMBL" id="BCS94824.1"/>
    </source>
</evidence>
<evidence type="ECO:0000256" key="2">
    <source>
        <dbReference type="ARBA" id="ARBA00011475"/>
    </source>
</evidence>
<keyword evidence="6" id="KW-0028">Amino-acid biosynthesis</keyword>
<dbReference type="EC" id="2.3.1.1" evidence="6"/>
<dbReference type="CDD" id="cd02152">
    <property type="entry name" value="OAT"/>
    <property type="match status" value="1"/>
</dbReference>
<dbReference type="NCBIfam" id="TIGR00120">
    <property type="entry name" value="ArgJ"/>
    <property type="match status" value="1"/>
</dbReference>
<evidence type="ECO:0000256" key="4">
    <source>
        <dbReference type="ARBA" id="ARBA00022813"/>
    </source>
</evidence>
<evidence type="ECO:0000313" key="8">
    <source>
        <dbReference type="Proteomes" id="UP001320148"/>
    </source>
</evidence>
<dbReference type="HAMAP" id="MF_01106">
    <property type="entry name" value="ArgJ"/>
    <property type="match status" value="1"/>
</dbReference>
<evidence type="ECO:0000256" key="3">
    <source>
        <dbReference type="ARBA" id="ARBA00022679"/>
    </source>
</evidence>
<dbReference type="RefSeq" id="WP_236891130.1">
    <property type="nucleotide sequence ID" value="NZ_AP024488.1"/>
</dbReference>
<organism evidence="7 8">
    <name type="scientific">Desulfoluna limicola</name>
    <dbReference type="NCBI Taxonomy" id="2810562"/>
    <lineage>
        <taxon>Bacteria</taxon>
        <taxon>Pseudomonadati</taxon>
        <taxon>Thermodesulfobacteriota</taxon>
        <taxon>Desulfobacteria</taxon>
        <taxon>Desulfobacterales</taxon>
        <taxon>Desulfolunaceae</taxon>
        <taxon>Desulfoluna</taxon>
    </lineage>
</organism>
<name>A0ABM7PBD7_9BACT</name>
<accession>A0ABM7PBD7</accession>
<comment type="subcellular location">
    <subcellularLocation>
        <location evidence="6">Cytoplasm</location>
    </subcellularLocation>
</comment>
<sequence length="388" mass="41053">MKFHTPPVMAKGFRCASMNCGIKEEGKDLSIFLSDVTANAAGVFTRNLFPGAPIILGREIIRHGQLRAVVVNSRVSNVGTGETGIENARRMARAVSTSFDIPENEVIMSSTGVIGCQLPIDKIEAGIATIGEGLTTDPLVGAEGIMTTDTYPKAISLEVDGATLTVIGKGSGMIEPNMATMLVYVLTDAEIPVPALDRMLREAVKDSFNMLSVDSDTSTSDTCLALANGLAGPVDHDLFAKALSEACVEMTRLLARDGEGATKLLTATVDGAASETEARFLAKALINSPLIKTMAYGADPNIGRILMAVGKCTHCTVKPETLSITINETLVYEDQQRVDFNESKVRSLLAGEHVAITVSLCVGEASATAYGCDLTEGYIKENAAYYSS</sequence>
<feature type="binding site" evidence="6">
    <location>
        <position position="388"/>
    </location>
    <ligand>
        <name>substrate</name>
    </ligand>
</feature>
<feature type="active site" description="Nucleophile" evidence="6">
    <location>
        <position position="180"/>
    </location>
</feature>
<dbReference type="PANTHER" id="PTHR23100">
    <property type="entry name" value="ARGININE BIOSYNTHESIS BIFUNCTIONAL PROTEIN ARGJ"/>
    <property type="match status" value="1"/>
</dbReference>
<feature type="site" description="Involved in the stabilization of negative charge on the oxyanion by the formation of the oxyanion hole" evidence="6">
    <location>
        <position position="112"/>
    </location>
</feature>
<reference evidence="7 8" key="1">
    <citation type="submission" date="2021-02" db="EMBL/GenBank/DDBJ databases">
        <title>Complete genome of Desulfoluna sp. strain ASN36.</title>
        <authorList>
            <person name="Takahashi A."/>
            <person name="Kojima H."/>
            <person name="Fukui M."/>
        </authorList>
    </citation>
    <scope>NUCLEOTIDE SEQUENCE [LARGE SCALE GENOMIC DNA]</scope>
    <source>
        <strain evidence="7 8">ASN36</strain>
    </source>
</reference>
<evidence type="ECO:0000256" key="6">
    <source>
        <dbReference type="HAMAP-Rule" id="MF_01106"/>
    </source>
</evidence>
<keyword evidence="8" id="KW-1185">Reference proteome</keyword>
<dbReference type="Pfam" id="PF01960">
    <property type="entry name" value="ArgJ"/>
    <property type="match status" value="1"/>
</dbReference>
<dbReference type="InterPro" id="IPR042195">
    <property type="entry name" value="ArgJ_beta_C"/>
</dbReference>
<feature type="chain" id="PRO_5044921188" description="Arginine biosynthesis bifunctional protein ArgJ beta chain" evidence="6">
    <location>
        <begin position="180"/>
        <end position="388"/>
    </location>
</feature>
<gene>
    <name evidence="6 7" type="primary">argJ</name>
    <name evidence="7" type="ORF">DSLASN_04560</name>
</gene>
<dbReference type="Proteomes" id="UP001320148">
    <property type="component" value="Chromosome"/>
</dbReference>
<feature type="site" description="Cleavage; by autolysis" evidence="6">
    <location>
        <begin position="179"/>
        <end position="180"/>
    </location>
</feature>
<dbReference type="Gene3D" id="3.10.20.340">
    <property type="entry name" value="ArgJ beta chain, C-terminal domain"/>
    <property type="match status" value="1"/>
</dbReference>
<dbReference type="InterPro" id="IPR016117">
    <property type="entry name" value="ArgJ-like_dom_sf"/>
</dbReference>
<keyword evidence="6" id="KW-0055">Arginine biosynthesis</keyword>
<proteinExistence type="inferred from homology"/>
<dbReference type="EC" id="2.3.1.35" evidence="6"/>
<evidence type="ECO:0000256" key="1">
    <source>
        <dbReference type="ARBA" id="ARBA00006774"/>
    </source>
</evidence>
<dbReference type="SUPFAM" id="SSF56266">
    <property type="entry name" value="DmpA/ArgJ-like"/>
    <property type="match status" value="1"/>
</dbReference>
<comment type="catalytic activity">
    <reaction evidence="6">
        <text>N(2)-acetyl-L-ornithine + L-glutamate = N-acetyl-L-glutamate + L-ornithine</text>
        <dbReference type="Rhea" id="RHEA:15349"/>
        <dbReference type="ChEBI" id="CHEBI:29985"/>
        <dbReference type="ChEBI" id="CHEBI:44337"/>
        <dbReference type="ChEBI" id="CHEBI:46911"/>
        <dbReference type="ChEBI" id="CHEBI:57805"/>
        <dbReference type="EC" id="2.3.1.35"/>
    </reaction>
</comment>
<keyword evidence="6" id="KW-0511">Multifunctional enzyme</keyword>
<dbReference type="EMBL" id="AP024488">
    <property type="protein sequence ID" value="BCS94824.1"/>
    <property type="molecule type" value="Genomic_DNA"/>
</dbReference>
<comment type="subunit">
    <text evidence="2 6">Heterotetramer of two alpha and two beta chains.</text>
</comment>
<keyword evidence="5 6" id="KW-0012">Acyltransferase</keyword>
<comment type="pathway">
    <text evidence="6">Amino-acid biosynthesis; L-arginine biosynthesis; L-ornithine and N-acetyl-L-glutamate from L-glutamate and N(2)-acetyl-L-ornithine (cyclic): step 1/1.</text>
</comment>
<dbReference type="Gene3D" id="3.60.70.12">
    <property type="entry name" value="L-amino peptidase D-ALA esterase/amidase"/>
    <property type="match status" value="1"/>
</dbReference>
<evidence type="ECO:0000256" key="5">
    <source>
        <dbReference type="ARBA" id="ARBA00023315"/>
    </source>
</evidence>
<comment type="pathway">
    <text evidence="6">Amino-acid biosynthesis; L-arginine biosynthesis; N(2)-acetyl-L-ornithine from L-glutamate: step 1/4.</text>
</comment>
<dbReference type="NCBIfam" id="NF003802">
    <property type="entry name" value="PRK05388.1"/>
    <property type="match status" value="1"/>
</dbReference>
<feature type="binding site" evidence="6">
    <location>
        <position position="147"/>
    </location>
    <ligand>
        <name>substrate</name>
    </ligand>
</feature>
<feature type="binding site" evidence="6">
    <location>
        <position position="169"/>
    </location>
    <ligand>
        <name>substrate</name>
    </ligand>
</feature>
<keyword evidence="4 6" id="KW-0068">Autocatalytic cleavage</keyword>